<evidence type="ECO:0000313" key="6">
    <source>
        <dbReference type="Proteomes" id="UP000343335"/>
    </source>
</evidence>
<dbReference type="InterPro" id="IPR030929">
    <property type="entry name" value="Aah/TibC-like"/>
</dbReference>
<feature type="compositionally biased region" description="Polar residues" evidence="3">
    <location>
        <begin position="8"/>
        <end position="20"/>
    </location>
</feature>
<dbReference type="AlphaFoldDB" id="A0A5E4UT14"/>
<dbReference type="NCBIfam" id="TIGR04414">
    <property type="entry name" value="hepto_Aah_TibC"/>
    <property type="match status" value="1"/>
</dbReference>
<evidence type="ECO:0000256" key="3">
    <source>
        <dbReference type="SAM" id="MobiDB-lite"/>
    </source>
</evidence>
<dbReference type="Gene3D" id="3.40.50.2000">
    <property type="entry name" value="Glycogen Phosphorylase B"/>
    <property type="match status" value="1"/>
</dbReference>
<dbReference type="EMBL" id="CABPSA010000003">
    <property type="protein sequence ID" value="VVE03138.1"/>
    <property type="molecule type" value="Genomic_DNA"/>
</dbReference>
<keyword evidence="1" id="KW-0328">Glycosyltransferase</keyword>
<keyword evidence="2 5" id="KW-0808">Transferase</keyword>
<evidence type="ECO:0000256" key="1">
    <source>
        <dbReference type="ARBA" id="ARBA00022676"/>
    </source>
</evidence>
<dbReference type="InterPro" id="IPR049327">
    <property type="entry name" value="TibC/BAHTCr-like_N"/>
</dbReference>
<protein>
    <submittedName>
        <fullName evidence="5">Autotransporter strand-loop-strand O-heptosyltransferase</fullName>
    </submittedName>
</protein>
<dbReference type="SUPFAM" id="SSF53756">
    <property type="entry name" value="UDP-Glycosyltransferase/glycogen phosphorylase"/>
    <property type="match status" value="1"/>
</dbReference>
<sequence length="439" mass="48428">MNDAVPLSPQNTATSANPASAGTPLVTPPTTPPTTPPITPPVTPFAASPQQIFLAPALLPTQVGPAGLRFDFNDGARVVIPDFGQPLPWRVRISDLRDDSTLTEVSLSSGVVRSPAKYYVPYGITIWLNDVVVFEHRFDLRDQDVLIQIPLAALGDVLGWIPYALRFKDVHGCRLACVVTPAVAALFRDAHPDVEFVAQDKVERRKYYATYNIGLFFDDKECIQQPRDFRETGLHRTAAHILGVDDAQARAKTALPDVSRPMTEPYVCIAVQSTAQCKYWNHPGGWDAVVAGLRERGFQVVCVDQKPRYGKNDFWQSIPEGAIDATGDLPLTERARWLMHASAFIGLSSGLSWLAWTMNTPTVLISGFTLPHNEFATPYRVINPDVCTGCWHDPAIRYNHDDFHFCPRHKGTERAFECTTSITPEAVLSAVDRVPGLTG</sequence>
<evidence type="ECO:0000259" key="4">
    <source>
        <dbReference type="Pfam" id="PF21129"/>
    </source>
</evidence>
<dbReference type="OrthoDB" id="5561008at2"/>
<gene>
    <name evidence="5" type="ORF">PCO31010_02249</name>
</gene>
<dbReference type="GO" id="GO:0008713">
    <property type="term" value="F:ADP-heptose-lipopolysaccharide heptosyltransferase activity"/>
    <property type="evidence" value="ECO:0007669"/>
    <property type="project" value="TreeGrafter"/>
</dbReference>
<reference evidence="5 6" key="1">
    <citation type="submission" date="2019-08" db="EMBL/GenBank/DDBJ databases">
        <authorList>
            <person name="Peeters C."/>
        </authorList>
    </citation>
    <scope>NUCLEOTIDE SEQUENCE [LARGE SCALE GENOMIC DNA]</scope>
    <source>
        <strain evidence="5 6">LMG 31010</strain>
    </source>
</reference>
<feature type="domain" description="Autotransproter heptosyltransferase TibC/BAHTCr-like N-terminal" evidence="4">
    <location>
        <begin position="64"/>
        <end position="128"/>
    </location>
</feature>
<dbReference type="Pfam" id="PF21129">
    <property type="entry name" value="TibC_1st"/>
    <property type="match status" value="1"/>
</dbReference>
<dbReference type="GO" id="GO:0009244">
    <property type="term" value="P:lipopolysaccharide core region biosynthetic process"/>
    <property type="evidence" value="ECO:0007669"/>
    <property type="project" value="TreeGrafter"/>
</dbReference>
<dbReference type="Proteomes" id="UP000343335">
    <property type="component" value="Unassembled WGS sequence"/>
</dbReference>
<dbReference type="RefSeq" id="WP_150664327.1">
    <property type="nucleotide sequence ID" value="NZ_CABPSA010000003.1"/>
</dbReference>
<evidence type="ECO:0000256" key="2">
    <source>
        <dbReference type="ARBA" id="ARBA00022679"/>
    </source>
</evidence>
<proteinExistence type="predicted"/>
<name>A0A5E4UT14_9BURK</name>
<evidence type="ECO:0000313" key="5">
    <source>
        <dbReference type="EMBL" id="VVE03138.1"/>
    </source>
</evidence>
<organism evidence="5 6">
    <name type="scientific">Pandoraea commovens</name>
    <dbReference type="NCBI Taxonomy" id="2508289"/>
    <lineage>
        <taxon>Bacteria</taxon>
        <taxon>Pseudomonadati</taxon>
        <taxon>Pseudomonadota</taxon>
        <taxon>Betaproteobacteria</taxon>
        <taxon>Burkholderiales</taxon>
        <taxon>Burkholderiaceae</taxon>
        <taxon>Pandoraea</taxon>
    </lineage>
</organism>
<dbReference type="GO" id="GO:0005829">
    <property type="term" value="C:cytosol"/>
    <property type="evidence" value="ECO:0007669"/>
    <property type="project" value="TreeGrafter"/>
</dbReference>
<feature type="compositionally biased region" description="Pro residues" evidence="3">
    <location>
        <begin position="26"/>
        <end position="42"/>
    </location>
</feature>
<accession>A0A5E4UT14</accession>
<dbReference type="InterPro" id="IPR051199">
    <property type="entry name" value="LPS_LOS_Heptosyltrfase"/>
</dbReference>
<dbReference type="PANTHER" id="PTHR30160">
    <property type="entry name" value="TETRAACYLDISACCHARIDE 4'-KINASE-RELATED"/>
    <property type="match status" value="1"/>
</dbReference>
<dbReference type="PANTHER" id="PTHR30160:SF1">
    <property type="entry name" value="LIPOPOLYSACCHARIDE 1,2-N-ACETYLGLUCOSAMINETRANSFERASE-RELATED"/>
    <property type="match status" value="1"/>
</dbReference>
<feature type="region of interest" description="Disordered" evidence="3">
    <location>
        <begin position="1"/>
        <end position="42"/>
    </location>
</feature>
<dbReference type="InterPro" id="IPR002201">
    <property type="entry name" value="Glyco_trans_9"/>
</dbReference>
<dbReference type="Pfam" id="PF01075">
    <property type="entry name" value="Glyco_transf_9"/>
    <property type="match status" value="1"/>
</dbReference>